<evidence type="ECO:0000256" key="1">
    <source>
        <dbReference type="SAM" id="MobiDB-lite"/>
    </source>
</evidence>
<evidence type="ECO:0000313" key="3">
    <source>
        <dbReference type="Proteomes" id="UP000075635"/>
    </source>
</evidence>
<reference evidence="2 3" key="1">
    <citation type="submission" date="2014-02" db="EMBL/GenBank/DDBJ databases">
        <title>The small core and large imbalanced accessory genome model reveals a collaborative survival strategy of Sorangium cellulosum strains in nature.</title>
        <authorList>
            <person name="Han K."/>
            <person name="Peng R."/>
            <person name="Blom J."/>
            <person name="Li Y.-Z."/>
        </authorList>
    </citation>
    <scope>NUCLEOTIDE SEQUENCE [LARGE SCALE GENOMIC DNA]</scope>
    <source>
        <strain evidence="2 3">So0011-07</strain>
    </source>
</reference>
<evidence type="ECO:0000313" key="2">
    <source>
        <dbReference type="EMBL" id="KYF74809.1"/>
    </source>
</evidence>
<protein>
    <submittedName>
        <fullName evidence="2">Uncharacterized protein</fullName>
    </submittedName>
</protein>
<gene>
    <name evidence="2" type="ORF">BE17_02515</name>
</gene>
<dbReference type="Proteomes" id="UP000075635">
    <property type="component" value="Unassembled WGS sequence"/>
</dbReference>
<proteinExistence type="predicted"/>
<dbReference type="AlphaFoldDB" id="A0A150R3J2"/>
<feature type="region of interest" description="Disordered" evidence="1">
    <location>
        <begin position="119"/>
        <end position="148"/>
    </location>
</feature>
<feature type="compositionally biased region" description="Low complexity" evidence="1">
    <location>
        <begin position="127"/>
        <end position="137"/>
    </location>
</feature>
<dbReference type="PROSITE" id="PS51257">
    <property type="entry name" value="PROKAR_LIPOPROTEIN"/>
    <property type="match status" value="1"/>
</dbReference>
<dbReference type="EMBL" id="JEMB01003210">
    <property type="protein sequence ID" value="KYF74809.1"/>
    <property type="molecule type" value="Genomic_DNA"/>
</dbReference>
<organism evidence="2 3">
    <name type="scientific">Sorangium cellulosum</name>
    <name type="common">Polyangium cellulosum</name>
    <dbReference type="NCBI Taxonomy" id="56"/>
    <lineage>
        <taxon>Bacteria</taxon>
        <taxon>Pseudomonadati</taxon>
        <taxon>Myxococcota</taxon>
        <taxon>Polyangia</taxon>
        <taxon>Polyangiales</taxon>
        <taxon>Polyangiaceae</taxon>
        <taxon>Sorangium</taxon>
    </lineage>
</organism>
<comment type="caution">
    <text evidence="2">The sequence shown here is derived from an EMBL/GenBank/DDBJ whole genome shotgun (WGS) entry which is preliminary data.</text>
</comment>
<name>A0A150R3J2_SORCE</name>
<sequence>MRITVLLASCCMAGSLVGCLKPRRGPPEFLLGPGAVRGSGDVYVDAAATLAAGVGATVANREAYDICYASCQRGTACDPATGLCVRLPCGGECPADRRCKLVEGRETCVLEAPDRAVAEPGAGELGPRGAAGVVDGGAEVRREGDEPP</sequence>
<accession>A0A150R3J2</accession>
<feature type="compositionally biased region" description="Basic and acidic residues" evidence="1">
    <location>
        <begin position="138"/>
        <end position="148"/>
    </location>
</feature>